<dbReference type="Proteomes" id="UP000499080">
    <property type="component" value="Unassembled WGS sequence"/>
</dbReference>
<evidence type="ECO:0000313" key="3">
    <source>
        <dbReference type="Proteomes" id="UP000499080"/>
    </source>
</evidence>
<proteinExistence type="predicted"/>
<comment type="caution">
    <text evidence="2">The sequence shown here is derived from an EMBL/GenBank/DDBJ whole genome shotgun (WGS) entry which is preliminary data.</text>
</comment>
<gene>
    <name evidence="2" type="ORF">AVEN_140464_1</name>
</gene>
<sequence length="82" mass="9374">MSCKWVLHIKRKNVYKARLVARGFEQKPGIDYFETYAPVIKLHSIFEYESESLNLYKESSPKSAKVNGTSFEGSLKVSNDLA</sequence>
<organism evidence="2 3">
    <name type="scientific">Araneus ventricosus</name>
    <name type="common">Orbweaver spider</name>
    <name type="synonym">Epeira ventricosa</name>
    <dbReference type="NCBI Taxonomy" id="182803"/>
    <lineage>
        <taxon>Eukaryota</taxon>
        <taxon>Metazoa</taxon>
        <taxon>Ecdysozoa</taxon>
        <taxon>Arthropoda</taxon>
        <taxon>Chelicerata</taxon>
        <taxon>Arachnida</taxon>
        <taxon>Araneae</taxon>
        <taxon>Araneomorphae</taxon>
        <taxon>Entelegynae</taxon>
        <taxon>Araneoidea</taxon>
        <taxon>Araneidae</taxon>
        <taxon>Araneus</taxon>
    </lineage>
</organism>
<dbReference type="InterPro" id="IPR013103">
    <property type="entry name" value="RVT_2"/>
</dbReference>
<feature type="domain" description="Reverse transcriptase Ty1/copia-type" evidence="1">
    <location>
        <begin position="3"/>
        <end position="45"/>
    </location>
</feature>
<reference evidence="2 3" key="1">
    <citation type="journal article" date="2019" name="Sci. Rep.">
        <title>Orb-weaving spider Araneus ventricosus genome elucidates the spidroin gene catalogue.</title>
        <authorList>
            <person name="Kono N."/>
            <person name="Nakamura H."/>
            <person name="Ohtoshi R."/>
            <person name="Moran D.A.P."/>
            <person name="Shinohara A."/>
            <person name="Yoshida Y."/>
            <person name="Fujiwara M."/>
            <person name="Mori M."/>
            <person name="Tomita M."/>
            <person name="Arakawa K."/>
        </authorList>
    </citation>
    <scope>NUCLEOTIDE SEQUENCE [LARGE SCALE GENOMIC DNA]</scope>
</reference>
<dbReference type="OrthoDB" id="6112794at2759"/>
<dbReference type="AlphaFoldDB" id="A0A4Y2JFQ4"/>
<evidence type="ECO:0000313" key="2">
    <source>
        <dbReference type="EMBL" id="GBM89143.1"/>
    </source>
</evidence>
<protein>
    <recommendedName>
        <fullName evidence="1">Reverse transcriptase Ty1/copia-type domain-containing protein</fullName>
    </recommendedName>
</protein>
<name>A0A4Y2JFQ4_ARAVE</name>
<keyword evidence="3" id="KW-1185">Reference proteome</keyword>
<accession>A0A4Y2JFQ4</accession>
<dbReference type="Pfam" id="PF07727">
    <property type="entry name" value="RVT_2"/>
    <property type="match status" value="1"/>
</dbReference>
<evidence type="ECO:0000259" key="1">
    <source>
        <dbReference type="Pfam" id="PF07727"/>
    </source>
</evidence>
<dbReference type="EMBL" id="BGPR01003515">
    <property type="protein sequence ID" value="GBM89143.1"/>
    <property type="molecule type" value="Genomic_DNA"/>
</dbReference>